<gene>
    <name evidence="7" type="ORF">SAMN04487950_1625</name>
</gene>
<feature type="domain" description="ABC transmembrane type-1" evidence="6">
    <location>
        <begin position="78"/>
        <end position="281"/>
    </location>
</feature>
<comment type="similarity">
    <text evidence="5">Belongs to the binding-protein-dependent transport system permease family.</text>
</comment>
<dbReference type="Proteomes" id="UP000199607">
    <property type="component" value="Unassembled WGS sequence"/>
</dbReference>
<dbReference type="STRING" id="553466.SAMN04487950_1625"/>
<evidence type="ECO:0000256" key="5">
    <source>
        <dbReference type="RuleBase" id="RU363032"/>
    </source>
</evidence>
<feature type="transmembrane region" description="Helical" evidence="5">
    <location>
        <begin position="82"/>
        <end position="102"/>
    </location>
</feature>
<dbReference type="Pfam" id="PF00528">
    <property type="entry name" value="BPD_transp_1"/>
    <property type="match status" value="1"/>
</dbReference>
<evidence type="ECO:0000256" key="4">
    <source>
        <dbReference type="ARBA" id="ARBA00023136"/>
    </source>
</evidence>
<keyword evidence="8" id="KW-1185">Reference proteome</keyword>
<keyword evidence="3 5" id="KW-1133">Transmembrane helix</keyword>
<sequence>MSSNSGSWSESVNLRRVSVYGVLVVMVAFYLAPLETGLMTAFKTQNAFFSTTPFAPPPADGVTVQPWAAALDRLGPGVVNSLLFAVPATMLSALFGSMAAYGMTNLNWKYQVGVLSLFVAGVFIPYQSVLVPLTRFWSMVDVASLLAFIPPLADRAGLIELGVTHAAYGIPICTVLFRGYYLSLDDEMLEAARLDGASPARIYRKIVLPLSKPMFAVTLIYQFTNIWNDLLFALVLVSDPSNAPVTIALNTLKGSMVQQYNVQMAGAFIAALPTLVIYVLFGEQFAKGVAGET</sequence>
<dbReference type="InterPro" id="IPR000515">
    <property type="entry name" value="MetI-like"/>
</dbReference>
<dbReference type="EMBL" id="FOTC01000001">
    <property type="protein sequence ID" value="SFK88371.1"/>
    <property type="molecule type" value="Genomic_DNA"/>
</dbReference>
<dbReference type="Gene3D" id="1.10.3720.10">
    <property type="entry name" value="MetI-like"/>
    <property type="match status" value="1"/>
</dbReference>
<evidence type="ECO:0000256" key="2">
    <source>
        <dbReference type="ARBA" id="ARBA00022692"/>
    </source>
</evidence>
<accession>A0A1I4D8V4</accession>
<dbReference type="GO" id="GO:0005886">
    <property type="term" value="C:plasma membrane"/>
    <property type="evidence" value="ECO:0007669"/>
    <property type="project" value="UniProtKB-SubCell"/>
</dbReference>
<evidence type="ECO:0000313" key="7">
    <source>
        <dbReference type="EMBL" id="SFK88371.1"/>
    </source>
</evidence>
<comment type="subcellular location">
    <subcellularLocation>
        <location evidence="5">Cell membrane</location>
        <topology evidence="5">Multi-pass membrane protein</topology>
    </subcellularLocation>
    <subcellularLocation>
        <location evidence="1">Membrane</location>
        <topology evidence="1">Multi-pass membrane protein</topology>
    </subcellularLocation>
</comment>
<dbReference type="PANTHER" id="PTHR43879:SF1">
    <property type="entry name" value="GLUCOSE IMPORT SYSTEM PERMEASE PROTEIN GLCU"/>
    <property type="match status" value="1"/>
</dbReference>
<name>A0A1I4D8V4_9EURY</name>
<reference evidence="8" key="1">
    <citation type="submission" date="2016-10" db="EMBL/GenBank/DDBJ databases">
        <authorList>
            <person name="Varghese N."/>
            <person name="Submissions S."/>
        </authorList>
    </citation>
    <scope>NUCLEOTIDE SEQUENCE [LARGE SCALE GENOMIC DNA]</scope>
    <source>
        <strain evidence="8">CGMCC 1.7738</strain>
    </source>
</reference>
<dbReference type="GO" id="GO:0055085">
    <property type="term" value="P:transmembrane transport"/>
    <property type="evidence" value="ECO:0007669"/>
    <property type="project" value="InterPro"/>
</dbReference>
<dbReference type="RefSeq" id="WP_089868019.1">
    <property type="nucleotide sequence ID" value="NZ_FOTC01000001.1"/>
</dbReference>
<evidence type="ECO:0000256" key="1">
    <source>
        <dbReference type="ARBA" id="ARBA00004141"/>
    </source>
</evidence>
<feature type="transmembrane region" description="Helical" evidence="5">
    <location>
        <begin position="157"/>
        <end position="181"/>
    </location>
</feature>
<dbReference type="InterPro" id="IPR035906">
    <property type="entry name" value="MetI-like_sf"/>
</dbReference>
<feature type="transmembrane region" description="Helical" evidence="5">
    <location>
        <begin position="114"/>
        <end position="137"/>
    </location>
</feature>
<proteinExistence type="inferred from homology"/>
<keyword evidence="5" id="KW-0813">Transport</keyword>
<keyword evidence="4 5" id="KW-0472">Membrane</keyword>
<evidence type="ECO:0000256" key="3">
    <source>
        <dbReference type="ARBA" id="ARBA00022989"/>
    </source>
</evidence>
<evidence type="ECO:0000313" key="8">
    <source>
        <dbReference type="Proteomes" id="UP000199607"/>
    </source>
</evidence>
<dbReference type="PANTHER" id="PTHR43879">
    <property type="entry name" value="ABC TRANSPORTER PERMEASE PROTEIN"/>
    <property type="match status" value="1"/>
</dbReference>
<keyword evidence="2 5" id="KW-0812">Transmembrane</keyword>
<dbReference type="AlphaFoldDB" id="A0A1I4D8V4"/>
<evidence type="ECO:0000259" key="6">
    <source>
        <dbReference type="PROSITE" id="PS50928"/>
    </source>
</evidence>
<protein>
    <submittedName>
        <fullName evidence="7">Glucose/mannose transport system permease protein</fullName>
    </submittedName>
</protein>
<dbReference type="CDD" id="cd06261">
    <property type="entry name" value="TM_PBP2"/>
    <property type="match status" value="1"/>
</dbReference>
<feature type="transmembrane region" description="Helical" evidence="5">
    <location>
        <begin position="264"/>
        <end position="281"/>
    </location>
</feature>
<organism evidence="7 8">
    <name type="scientific">Halogranum rubrum</name>
    <dbReference type="NCBI Taxonomy" id="553466"/>
    <lineage>
        <taxon>Archaea</taxon>
        <taxon>Methanobacteriati</taxon>
        <taxon>Methanobacteriota</taxon>
        <taxon>Stenosarchaea group</taxon>
        <taxon>Halobacteria</taxon>
        <taxon>Halobacteriales</taxon>
        <taxon>Haloferacaceae</taxon>
    </lineage>
</organism>
<dbReference type="PROSITE" id="PS50928">
    <property type="entry name" value="ABC_TM1"/>
    <property type="match status" value="1"/>
</dbReference>
<feature type="transmembrane region" description="Helical" evidence="5">
    <location>
        <begin position="12"/>
        <end position="32"/>
    </location>
</feature>
<dbReference type="SUPFAM" id="SSF161098">
    <property type="entry name" value="MetI-like"/>
    <property type="match status" value="1"/>
</dbReference>